<name>A0A7X2J0P8_9BACI</name>
<dbReference type="Proteomes" id="UP000448867">
    <property type="component" value="Unassembled WGS sequence"/>
</dbReference>
<proteinExistence type="predicted"/>
<gene>
    <name evidence="1" type="ORF">GJU40_14170</name>
</gene>
<dbReference type="AlphaFoldDB" id="A0A7X2J0P8"/>
<organism evidence="1 2">
    <name type="scientific">Metabacillus lacus</name>
    <dbReference type="NCBI Taxonomy" id="1983721"/>
    <lineage>
        <taxon>Bacteria</taxon>
        <taxon>Bacillati</taxon>
        <taxon>Bacillota</taxon>
        <taxon>Bacilli</taxon>
        <taxon>Bacillales</taxon>
        <taxon>Bacillaceae</taxon>
        <taxon>Metabacillus</taxon>
    </lineage>
</organism>
<accession>A0A7X2J0P8</accession>
<evidence type="ECO:0000313" key="1">
    <source>
        <dbReference type="EMBL" id="MRX73290.1"/>
    </source>
</evidence>
<evidence type="ECO:0000313" key="2">
    <source>
        <dbReference type="Proteomes" id="UP000448867"/>
    </source>
</evidence>
<protein>
    <submittedName>
        <fullName evidence="1">Uncharacterized protein</fullName>
    </submittedName>
</protein>
<keyword evidence="2" id="KW-1185">Reference proteome</keyword>
<comment type="caution">
    <text evidence="1">The sequence shown here is derived from an EMBL/GenBank/DDBJ whole genome shotgun (WGS) entry which is preliminary data.</text>
</comment>
<dbReference type="EMBL" id="WKKI01000031">
    <property type="protein sequence ID" value="MRX73290.1"/>
    <property type="molecule type" value="Genomic_DNA"/>
</dbReference>
<reference evidence="1 2" key="1">
    <citation type="submission" date="2019-11" db="EMBL/GenBank/DDBJ databases">
        <title>Bacillus lacus genome.</title>
        <authorList>
            <person name="Allen C.J."/>
            <person name="Newman J.D."/>
        </authorList>
    </citation>
    <scope>NUCLEOTIDE SEQUENCE [LARGE SCALE GENOMIC DNA]</scope>
    <source>
        <strain evidence="1 2">KCTC 33946</strain>
    </source>
</reference>
<dbReference type="RefSeq" id="WP_154308756.1">
    <property type="nucleotide sequence ID" value="NZ_WKKI01000031.1"/>
</dbReference>
<sequence>MYFTDFEQCGILTDWQERQAIELSLLSNINVFIMRGSLALHAENLQPFITNSKKGNLS</sequence>